<evidence type="ECO:0000313" key="2">
    <source>
        <dbReference type="Proteomes" id="UP000323225"/>
    </source>
</evidence>
<comment type="caution">
    <text evidence="1">The sequence shown here is derived from an EMBL/GenBank/DDBJ whole genome shotgun (WGS) entry which is preliminary data.</text>
</comment>
<protein>
    <submittedName>
        <fullName evidence="1">Uncharacterized protein</fullName>
    </submittedName>
</protein>
<name>A0A5Q6PEV9_VIBCL</name>
<dbReference type="EMBL" id="VUAA01000022">
    <property type="protein sequence ID" value="KAA1253407.1"/>
    <property type="molecule type" value="Genomic_DNA"/>
</dbReference>
<organism evidence="1 2">
    <name type="scientific">Vibrio cholerae</name>
    <dbReference type="NCBI Taxonomy" id="666"/>
    <lineage>
        <taxon>Bacteria</taxon>
        <taxon>Pseudomonadati</taxon>
        <taxon>Pseudomonadota</taxon>
        <taxon>Gammaproteobacteria</taxon>
        <taxon>Vibrionales</taxon>
        <taxon>Vibrionaceae</taxon>
        <taxon>Vibrio</taxon>
    </lineage>
</organism>
<gene>
    <name evidence="1" type="ORF">F0M16_17900</name>
</gene>
<accession>A0A5Q6PEV9</accession>
<dbReference type="AlphaFoldDB" id="A0A5Q6PEV9"/>
<dbReference type="Proteomes" id="UP000323225">
    <property type="component" value="Unassembled WGS sequence"/>
</dbReference>
<reference evidence="1 2" key="1">
    <citation type="submission" date="2019-09" db="EMBL/GenBank/DDBJ databases">
        <authorList>
            <person name="Kritzky A."/>
            <person name="Schelkanova E.Y."/>
            <person name="Alkhova Z.V."/>
            <person name="Smirnova N.I."/>
        </authorList>
    </citation>
    <scope>NUCLEOTIDE SEQUENCE [LARGE SCALE GENOMIC DNA]</scope>
    <source>
        <strain evidence="1 2">M1526</strain>
    </source>
</reference>
<evidence type="ECO:0000313" key="1">
    <source>
        <dbReference type="EMBL" id="KAA1253407.1"/>
    </source>
</evidence>
<sequence length="206" mass="23482">MKLDSPSQILNSNHIGISDVVQMFVACCLPKGNESQCLVIPFEFSVYMRLYDDNAKVAFDNESVFADFKERKNCYVEMDEDFVEAVVRVENKIFLYAPSNYIHVWSTIDTNSIDKALYDESGRVLAWHLANHDSQWRGGVEKFEKMVKQSLAEPFTKLVSKLKVLGLTEPDFSITFSSNPISGATKVETVSIDYNESAKKYVYSRQ</sequence>
<proteinExistence type="predicted"/>